<dbReference type="InterPro" id="IPR036388">
    <property type="entry name" value="WH-like_DNA-bd_sf"/>
</dbReference>
<evidence type="ECO:0000313" key="6">
    <source>
        <dbReference type="Proteomes" id="UP001324115"/>
    </source>
</evidence>
<dbReference type="GO" id="GO:0006952">
    <property type="term" value="P:defense response"/>
    <property type="evidence" value="ECO:0007669"/>
    <property type="project" value="UniProtKB-KW"/>
</dbReference>
<name>A0AAN7F9D7_QUERU</name>
<dbReference type="Gene3D" id="1.10.10.10">
    <property type="entry name" value="Winged helix-like DNA-binding domain superfamily/Winged helix DNA-binding domain"/>
    <property type="match status" value="1"/>
</dbReference>
<keyword evidence="2" id="KW-0677">Repeat</keyword>
<comment type="similarity">
    <text evidence="1">Belongs to the disease resistance NB-LRR family.</text>
</comment>
<keyword evidence="6" id="KW-1185">Reference proteome</keyword>
<dbReference type="InterPro" id="IPR032675">
    <property type="entry name" value="LRR_dom_sf"/>
</dbReference>
<dbReference type="EMBL" id="JAXUIC010000005">
    <property type="protein sequence ID" value="KAK4587744.1"/>
    <property type="molecule type" value="Genomic_DNA"/>
</dbReference>
<dbReference type="PRINTS" id="PR00364">
    <property type="entry name" value="DISEASERSIST"/>
</dbReference>
<dbReference type="AlphaFoldDB" id="A0AAN7F9D7"/>
<dbReference type="InterPro" id="IPR042197">
    <property type="entry name" value="Apaf_helical"/>
</dbReference>
<dbReference type="InterPro" id="IPR008808">
    <property type="entry name" value="Powdery_mildew-R_dom"/>
</dbReference>
<evidence type="ECO:0000259" key="4">
    <source>
        <dbReference type="PROSITE" id="PS51153"/>
    </source>
</evidence>
<dbReference type="InterPro" id="IPR002182">
    <property type="entry name" value="NB-ARC"/>
</dbReference>
<evidence type="ECO:0000256" key="3">
    <source>
        <dbReference type="ARBA" id="ARBA00022821"/>
    </source>
</evidence>
<dbReference type="PANTHER" id="PTHR36766">
    <property type="entry name" value="PLANT BROAD-SPECTRUM MILDEW RESISTANCE PROTEIN RPW8"/>
    <property type="match status" value="1"/>
</dbReference>
<dbReference type="Proteomes" id="UP001324115">
    <property type="component" value="Unassembled WGS sequence"/>
</dbReference>
<dbReference type="InterPro" id="IPR055414">
    <property type="entry name" value="LRR_R13L4/SHOC2-like"/>
</dbReference>
<evidence type="ECO:0000256" key="1">
    <source>
        <dbReference type="ARBA" id="ARBA00008894"/>
    </source>
</evidence>
<sequence length="817" mass="93027">MAGVAVTIVGRAALGAVFGKAFAELYDTVKDVGSKVVMFKSILISFKSNLDLLAPVVEEIRRLNQELNRPEEETKSLIKDMEDAEHLIRTCSEIHDWNYFFQAFYVKKLTDLDKAIVRFCKVHMQAQNRRDLLQILEQLKSIREEKKSPIMKIHGLTCSAPGPPDFTVGLDEPLKVLKMQLLKEKQQQLVLTAPGGCGKTTLVKMLCQDEQIKCKFKDKIFFVTISKTLNLMIIVQRLFRHISGKAPEFQCDEDAINQLQELMTQIGSNPILLILDDVWSGSEFRLEKLKLNVPNFNILVTSRTTFPGFSFTYNLKPLNDEDATTLLRHFASLQDGSSHIPDKVIEKIVRGSGGFPLALSVNGRSLCGKPVEAWYSRARKFSIGHSIFNYSSDLLECLQKSLEFSDHEVVLKECFMDLGSFHEDQRIPVLALIDMWAELYKLDEDGIDAIANLYELTTRNLANLVMIRKDESEINNYYNEDYVSQHDLLRELAIFESRQGPEGQRQRLIMDISGNSLPSWCTEQDQQPINARLLSISTDESFSSTWCNIQAPKVEVLVLNFQTENYSLPEFVDKMDNLKVLIATNYGFFPTELRNFQPLKSLPNLKTIRLEKVSIPSRCEAPVLLKSLKKISLFMCNIGQAFENCTIQASDALPNLMEINIDYCKDLVELPTVLCDVILLKKLIITNCHQLSTLPKEIGKLVNLEVLRLKSCTDLSELPESIRSLKKLRLLDISDCLSIRHLPKEIGELCKLGEIHMEGCLSLRNELPPSTTNLEQLKLVICDKERAKFWEPIKEILTDLEVKVAEKDINLTWLFKP</sequence>
<dbReference type="Gene3D" id="3.40.50.300">
    <property type="entry name" value="P-loop containing nucleotide triphosphate hydrolases"/>
    <property type="match status" value="1"/>
</dbReference>
<keyword evidence="3" id="KW-0611">Plant defense</keyword>
<dbReference type="PROSITE" id="PS51153">
    <property type="entry name" value="RPW8"/>
    <property type="match status" value="1"/>
</dbReference>
<dbReference type="InterPro" id="IPR027417">
    <property type="entry name" value="P-loop_NTPase"/>
</dbReference>
<evidence type="ECO:0000256" key="2">
    <source>
        <dbReference type="ARBA" id="ARBA00022737"/>
    </source>
</evidence>
<reference evidence="5 6" key="1">
    <citation type="journal article" date="2023" name="G3 (Bethesda)">
        <title>A haplotype-resolved chromosome-scale genome for Quercus rubra L. provides insights into the genetics of adaptive traits for red oak species.</title>
        <authorList>
            <person name="Kapoor B."/>
            <person name="Jenkins J."/>
            <person name="Schmutz J."/>
            <person name="Zhebentyayeva T."/>
            <person name="Kuelheim C."/>
            <person name="Coggeshall M."/>
            <person name="Heim C."/>
            <person name="Lasky J.R."/>
            <person name="Leites L."/>
            <person name="Islam-Faridi N."/>
            <person name="Romero-Severson J."/>
            <person name="DeLeo V.L."/>
            <person name="Lucas S.M."/>
            <person name="Lazic D."/>
            <person name="Gailing O."/>
            <person name="Carlson J."/>
            <person name="Staton M."/>
        </authorList>
    </citation>
    <scope>NUCLEOTIDE SEQUENCE [LARGE SCALE GENOMIC DNA]</scope>
    <source>
        <strain evidence="5">Pseudo-F2</strain>
    </source>
</reference>
<dbReference type="Pfam" id="PF05659">
    <property type="entry name" value="RPW8"/>
    <property type="match status" value="1"/>
</dbReference>
<dbReference type="SUPFAM" id="SSF52540">
    <property type="entry name" value="P-loop containing nucleoside triphosphate hydrolases"/>
    <property type="match status" value="1"/>
</dbReference>
<organism evidence="5 6">
    <name type="scientific">Quercus rubra</name>
    <name type="common">Northern red oak</name>
    <name type="synonym">Quercus borealis</name>
    <dbReference type="NCBI Taxonomy" id="3512"/>
    <lineage>
        <taxon>Eukaryota</taxon>
        <taxon>Viridiplantae</taxon>
        <taxon>Streptophyta</taxon>
        <taxon>Embryophyta</taxon>
        <taxon>Tracheophyta</taxon>
        <taxon>Spermatophyta</taxon>
        <taxon>Magnoliopsida</taxon>
        <taxon>eudicotyledons</taxon>
        <taxon>Gunneridae</taxon>
        <taxon>Pentapetalae</taxon>
        <taxon>rosids</taxon>
        <taxon>fabids</taxon>
        <taxon>Fagales</taxon>
        <taxon>Fagaceae</taxon>
        <taxon>Quercus</taxon>
    </lineage>
</organism>
<dbReference type="GO" id="GO:0043531">
    <property type="term" value="F:ADP binding"/>
    <property type="evidence" value="ECO:0007669"/>
    <property type="project" value="InterPro"/>
</dbReference>
<dbReference type="Gene3D" id="1.10.8.430">
    <property type="entry name" value="Helical domain of apoptotic protease-activating factors"/>
    <property type="match status" value="1"/>
</dbReference>
<accession>A0AAN7F9D7</accession>
<proteinExistence type="inferred from homology"/>
<comment type="caution">
    <text evidence="5">The sequence shown here is derived from an EMBL/GenBank/DDBJ whole genome shotgun (WGS) entry which is preliminary data.</text>
</comment>
<dbReference type="PANTHER" id="PTHR36766:SF3">
    <property type="entry name" value="RPW8 DOMAIN-CONTAINING PROTEIN"/>
    <property type="match status" value="1"/>
</dbReference>
<dbReference type="Pfam" id="PF23598">
    <property type="entry name" value="LRR_14"/>
    <property type="match status" value="1"/>
</dbReference>
<dbReference type="Pfam" id="PF00931">
    <property type="entry name" value="NB-ARC"/>
    <property type="match status" value="1"/>
</dbReference>
<evidence type="ECO:0000313" key="5">
    <source>
        <dbReference type="EMBL" id="KAK4587744.1"/>
    </source>
</evidence>
<dbReference type="Gene3D" id="3.80.10.10">
    <property type="entry name" value="Ribonuclease Inhibitor"/>
    <property type="match status" value="1"/>
</dbReference>
<dbReference type="SUPFAM" id="SSF52058">
    <property type="entry name" value="L domain-like"/>
    <property type="match status" value="1"/>
</dbReference>
<protein>
    <recommendedName>
        <fullName evidence="4">RPW8 domain-containing protein</fullName>
    </recommendedName>
</protein>
<gene>
    <name evidence="5" type="ORF">RGQ29_018947</name>
</gene>
<feature type="domain" description="RPW8" evidence="4">
    <location>
        <begin position="6"/>
        <end position="158"/>
    </location>
</feature>